<dbReference type="PROSITE" id="PS00012">
    <property type="entry name" value="PHOSPHOPANTETHEINE"/>
    <property type="match status" value="2"/>
</dbReference>
<dbReference type="GO" id="GO:0016874">
    <property type="term" value="F:ligase activity"/>
    <property type="evidence" value="ECO:0007669"/>
    <property type="project" value="UniProtKB-KW"/>
</dbReference>
<organism evidence="7 8">
    <name type="scientific">Penicillium alfredii</name>
    <dbReference type="NCBI Taxonomy" id="1506179"/>
    <lineage>
        <taxon>Eukaryota</taxon>
        <taxon>Fungi</taxon>
        <taxon>Dikarya</taxon>
        <taxon>Ascomycota</taxon>
        <taxon>Pezizomycotina</taxon>
        <taxon>Eurotiomycetes</taxon>
        <taxon>Eurotiomycetidae</taxon>
        <taxon>Eurotiales</taxon>
        <taxon>Aspergillaceae</taxon>
        <taxon>Penicillium</taxon>
    </lineage>
</organism>
<dbReference type="OrthoDB" id="416786at2759"/>
<comment type="similarity">
    <text evidence="4">Belongs to the NRP synthetase family.</text>
</comment>
<dbReference type="NCBIfam" id="TIGR01733">
    <property type="entry name" value="AA-adenyl-dom"/>
    <property type="match status" value="1"/>
</dbReference>
<dbReference type="Pfam" id="PF00668">
    <property type="entry name" value="Condensation"/>
    <property type="match status" value="2"/>
</dbReference>
<dbReference type="PANTHER" id="PTHR45527">
    <property type="entry name" value="NONRIBOSOMAL PEPTIDE SYNTHETASE"/>
    <property type="match status" value="1"/>
</dbReference>
<reference evidence="7" key="1">
    <citation type="submission" date="2022-11" db="EMBL/GenBank/DDBJ databases">
        <authorList>
            <person name="Petersen C."/>
        </authorList>
    </citation>
    <scope>NUCLEOTIDE SEQUENCE</scope>
    <source>
        <strain evidence="7">IBT 34128</strain>
    </source>
</reference>
<evidence type="ECO:0000256" key="3">
    <source>
        <dbReference type="ARBA" id="ARBA00022598"/>
    </source>
</evidence>
<dbReference type="InterPro" id="IPR045851">
    <property type="entry name" value="AMP-bd_C_sf"/>
</dbReference>
<dbReference type="InterPro" id="IPR009081">
    <property type="entry name" value="PP-bd_ACP"/>
</dbReference>
<dbReference type="Gene3D" id="3.40.50.12780">
    <property type="entry name" value="N-terminal domain of ligase-like"/>
    <property type="match status" value="1"/>
</dbReference>
<dbReference type="FunFam" id="3.30.559.30:FF:000003">
    <property type="entry name" value="Nonribosomal peptide synthase SidD"/>
    <property type="match status" value="1"/>
</dbReference>
<protein>
    <recommendedName>
        <fullName evidence="6">Carrier domain-containing protein</fullName>
    </recommendedName>
</protein>
<dbReference type="Proteomes" id="UP001141434">
    <property type="component" value="Unassembled WGS sequence"/>
</dbReference>
<dbReference type="SUPFAM" id="SSF56801">
    <property type="entry name" value="Acetyl-CoA synthetase-like"/>
    <property type="match status" value="1"/>
</dbReference>
<dbReference type="InterPro" id="IPR020845">
    <property type="entry name" value="AMP-binding_CS"/>
</dbReference>
<keyword evidence="1" id="KW-0596">Phosphopantetheine</keyword>
<keyword evidence="2" id="KW-0597">Phosphoprotein</keyword>
<dbReference type="Pfam" id="PF00501">
    <property type="entry name" value="AMP-binding"/>
    <property type="match status" value="1"/>
</dbReference>
<dbReference type="InterPro" id="IPR036736">
    <property type="entry name" value="ACP-like_sf"/>
</dbReference>
<evidence type="ECO:0000256" key="4">
    <source>
        <dbReference type="ARBA" id="ARBA00029454"/>
    </source>
</evidence>
<dbReference type="InterPro" id="IPR010071">
    <property type="entry name" value="AA_adenyl_dom"/>
</dbReference>
<dbReference type="SUPFAM" id="SSF52777">
    <property type="entry name" value="CoA-dependent acyltransferases"/>
    <property type="match status" value="4"/>
</dbReference>
<dbReference type="EMBL" id="JAPMSZ010000004">
    <property type="protein sequence ID" value="KAJ5105018.1"/>
    <property type="molecule type" value="Genomic_DNA"/>
</dbReference>
<dbReference type="InterPro" id="IPR000873">
    <property type="entry name" value="AMP-dep_synth/lig_dom"/>
</dbReference>
<dbReference type="PROSITE" id="PS50075">
    <property type="entry name" value="CARRIER"/>
    <property type="match status" value="2"/>
</dbReference>
<sequence length="1685" mass="186883">MAPALDQPYGSESSPVSSHQKDNTNKLDQSYVYDAEKTRKTPVNNPPCLQNGLPSAGIPGCQGPLNKPGDSMKPRNNGDLLFVGSKEAHVKTGWTTHESSLRSLWAIVLGLSLDDIRRDDSFFRLGGDSIAAIKLSGLARTKGLPFSVPNIMRNPVLREMAAATKNEPAKSMEQKLEPFSLIPNEHLRATMGEVSVACGISEDLIEDIYPCTTLQQEVLCLSKEMGDDGTHDLTREVLSVDPNADMTRLTAAWATVLYLNPELRTRIVDTQASGPVQVVVRHILDFASRESLEACESLVDDNEIRPGSPAVRLRVVNNTRNMQRCFVLVSHYSVLDGWQLRLVLDQLEQVYRGYATASGHRFNTFIKHITQVDKAEETAYWQATLDNTDTASFPTVPSHLPPLRRNCTKEHLISFESHNLQSKEMDFTTTTYIRQTWALICAAYMGSNDVVFGVSVNGRNAPIPGIEQIVGPTVASVPLRVTLDYGASVQESLRALHDQCIDMMPYEQTGLHNIRKMGMGPATACDFHSLLVVEPPPANQEGHVVTRAEYGVDSFIARSNCPLVVQCSLLHNRAGVRVRVAYNDQILEAVQVDRIVKQLEYVLLQLLSQGEEGCQLGDIKIITPQEFDQLCYWNGHLPPAMDYCVHDLIQGKLARIPDNQAVYAWDRSLSARELDDLSSQLAGHLRDLKIGPEATVPVFFERGSLTIITMLAVLKSGNTCVTLDIRQPALRREKIVQKTGAQFILVSERYQGLMSTPDVTQIVVTHESLAQMSLPRGRIITGVGPQSPAFLMFTSGSTGEPKGIVHDHRSMCSIIIAHGVGCNIKQGSRVLQFASPSFDTSVWEVMMTLVLGGCICVPSDDQRMNDPGGFANRAQVDVTLSSPTAIRSMNPEDVPSLKTVILVGEAIPRDVVEAWSRSAMVMNGYGPAECGGCSTIAIDETRWPMATLGHTRGCVYWLTDPTDPNRLAPIGAVGEILIEGPIIAHGYLNDPEKTNASFLTGVPWLESFRPGSRLYRSGDLGIYNRDGTVVYLGRRDMQVKLRGQRIELGEVESHLRRFIPGTNLAADVIRLGESDNLTAFIAQDGDDATAPLALLPQNRRINNSDQISSQLGEVLPPYMIPSFYLPVSCIPTTTSCKTDRKMLRHMVTGLSKEDIAGYHPTELTEEPSTVDELELRDVWADILNVNSQTIKAKSHFFHVGGDSVEAMKLVSMARRQGRNLNFTRVYQSPHLCDMAKHWSVREPQNSQLEKEWPPFSLMDKPDNEDFLTRYICEPFAVPRQDIVNAYPTHENQFFTFHTGECLYARFNIPEPLDLDRVIDAWMMVVRQHDILRTVICPDEPGFSPDEPGLIAVVLGSLVWEVEQHTTDESGMKELVQNDDKAGLQYGAPLGKVMVIRNVEKPATTLILKISHCIYDGYCLAIYWKDWHSAYETGCVTSRLQYQDVLSSWRFAEGYEQSIQYWRNLLQGAELLDLPGPLIDKLPVEKAPPLERRLDGVVAPIGMVLDSLIKAAWAITMASMTGQPDALFFQITSGRRLGGERIEGATGPLMGVYPVRVMLKPDLRVDELCRFLQNQDANGMAHEMIDPDKMWSIGGWEEEEPYCLIDHVKGDMDSQLTLDGLPCGPENTSTGGPEPLTMCIVKTWGRQAHISLFPRPGIPDATAEQAIDLFSAKLQAFSQNPTMLVH</sequence>
<dbReference type="Gene3D" id="3.30.559.10">
    <property type="entry name" value="Chloramphenicol acetyltransferase-like domain"/>
    <property type="match status" value="2"/>
</dbReference>
<dbReference type="GO" id="GO:0044550">
    <property type="term" value="P:secondary metabolite biosynthetic process"/>
    <property type="evidence" value="ECO:0007669"/>
    <property type="project" value="TreeGrafter"/>
</dbReference>
<keyword evidence="8" id="KW-1185">Reference proteome</keyword>
<keyword evidence="3" id="KW-0436">Ligase</keyword>
<proteinExistence type="inferred from homology"/>
<dbReference type="Gene3D" id="3.30.559.30">
    <property type="entry name" value="Nonribosomal peptide synthetase, condensation domain"/>
    <property type="match status" value="2"/>
</dbReference>
<dbReference type="CDD" id="cd19545">
    <property type="entry name" value="FUM14_C_NRPS-like"/>
    <property type="match status" value="1"/>
</dbReference>
<evidence type="ECO:0000313" key="8">
    <source>
        <dbReference type="Proteomes" id="UP001141434"/>
    </source>
</evidence>
<feature type="domain" description="Carrier" evidence="6">
    <location>
        <begin position="1166"/>
        <end position="1242"/>
    </location>
</feature>
<feature type="domain" description="Carrier" evidence="6">
    <location>
        <begin position="92"/>
        <end position="168"/>
    </location>
</feature>
<dbReference type="RefSeq" id="XP_056514014.1">
    <property type="nucleotide sequence ID" value="XM_056652947.1"/>
</dbReference>
<evidence type="ECO:0000313" key="7">
    <source>
        <dbReference type="EMBL" id="KAJ5105018.1"/>
    </source>
</evidence>
<dbReference type="Gene3D" id="1.10.1200.10">
    <property type="entry name" value="ACP-like"/>
    <property type="match status" value="2"/>
</dbReference>
<feature type="region of interest" description="Disordered" evidence="5">
    <location>
        <begin position="1"/>
        <end position="46"/>
    </location>
</feature>
<name>A0A9W9FRJ8_9EURO</name>
<evidence type="ECO:0000256" key="1">
    <source>
        <dbReference type="ARBA" id="ARBA00022450"/>
    </source>
</evidence>
<reference evidence="7" key="2">
    <citation type="journal article" date="2023" name="IMA Fungus">
        <title>Comparative genomic study of the Penicillium genus elucidates a diverse pangenome and 15 lateral gene transfer events.</title>
        <authorList>
            <person name="Petersen C."/>
            <person name="Sorensen T."/>
            <person name="Nielsen M.R."/>
            <person name="Sondergaard T.E."/>
            <person name="Sorensen J.L."/>
            <person name="Fitzpatrick D.A."/>
            <person name="Frisvad J.C."/>
            <person name="Nielsen K.L."/>
        </authorList>
    </citation>
    <scope>NUCLEOTIDE SEQUENCE</scope>
    <source>
        <strain evidence="7">IBT 34128</strain>
    </source>
</reference>
<dbReference type="InterPro" id="IPR001242">
    <property type="entry name" value="Condensation_dom"/>
</dbReference>
<dbReference type="InterPro" id="IPR006162">
    <property type="entry name" value="Ppantetheine_attach_site"/>
</dbReference>
<dbReference type="Gene3D" id="3.30.300.30">
    <property type="match status" value="1"/>
</dbReference>
<dbReference type="SUPFAM" id="SSF47336">
    <property type="entry name" value="ACP-like"/>
    <property type="match status" value="2"/>
</dbReference>
<dbReference type="PANTHER" id="PTHR45527:SF16">
    <property type="entry name" value="NONRIBOSOMAL PEPTIDE SYNTHASE ATNA-RELATED"/>
    <property type="match status" value="1"/>
</dbReference>
<dbReference type="Pfam" id="PF00550">
    <property type="entry name" value="PP-binding"/>
    <property type="match status" value="2"/>
</dbReference>
<comment type="caution">
    <text evidence="7">The sequence shown here is derived from an EMBL/GenBank/DDBJ whole genome shotgun (WGS) entry which is preliminary data.</text>
</comment>
<dbReference type="GO" id="GO:0005737">
    <property type="term" value="C:cytoplasm"/>
    <property type="evidence" value="ECO:0007669"/>
    <property type="project" value="TreeGrafter"/>
</dbReference>
<evidence type="ECO:0000256" key="2">
    <source>
        <dbReference type="ARBA" id="ARBA00022553"/>
    </source>
</evidence>
<dbReference type="PROSITE" id="PS00455">
    <property type="entry name" value="AMP_BINDING"/>
    <property type="match status" value="1"/>
</dbReference>
<accession>A0A9W9FRJ8</accession>
<dbReference type="GeneID" id="81392115"/>
<dbReference type="GO" id="GO:0031177">
    <property type="term" value="F:phosphopantetheine binding"/>
    <property type="evidence" value="ECO:0007669"/>
    <property type="project" value="TreeGrafter"/>
</dbReference>
<dbReference type="GO" id="GO:0043041">
    <property type="term" value="P:amino acid activation for nonribosomal peptide biosynthetic process"/>
    <property type="evidence" value="ECO:0007669"/>
    <property type="project" value="TreeGrafter"/>
</dbReference>
<dbReference type="InterPro" id="IPR023213">
    <property type="entry name" value="CAT-like_dom_sf"/>
</dbReference>
<gene>
    <name evidence="7" type="ORF">NUU61_002365</name>
</gene>
<dbReference type="InterPro" id="IPR042099">
    <property type="entry name" value="ANL_N_sf"/>
</dbReference>
<evidence type="ECO:0000256" key="5">
    <source>
        <dbReference type="SAM" id="MobiDB-lite"/>
    </source>
</evidence>
<dbReference type="CDD" id="cd05918">
    <property type="entry name" value="A_NRPS_SidN3_like"/>
    <property type="match status" value="1"/>
</dbReference>
<evidence type="ECO:0000259" key="6">
    <source>
        <dbReference type="PROSITE" id="PS50075"/>
    </source>
</evidence>